<feature type="compositionally biased region" description="Basic and acidic residues" evidence="1">
    <location>
        <begin position="32"/>
        <end position="51"/>
    </location>
</feature>
<proteinExistence type="predicted"/>
<sequence length="113" mass="12656">MTDESDRESRPHCPGQREGSKSLKRSLQGDRSPSHREDERIGSTVERKEGDTTLLKTMKAGGSVDGRALSLGGREPHCRGHHAPRRCLYQSQENMKEEDHFASLSSSLLGQRR</sequence>
<name>A0A5B7FVA5_PORTR</name>
<dbReference type="Proteomes" id="UP000324222">
    <property type="component" value="Unassembled WGS sequence"/>
</dbReference>
<keyword evidence="3" id="KW-1185">Reference proteome</keyword>
<evidence type="ECO:0000313" key="2">
    <source>
        <dbReference type="EMBL" id="MPC50482.1"/>
    </source>
</evidence>
<evidence type="ECO:0000256" key="1">
    <source>
        <dbReference type="SAM" id="MobiDB-lite"/>
    </source>
</evidence>
<protein>
    <submittedName>
        <fullName evidence="2">Uncharacterized protein</fullName>
    </submittedName>
</protein>
<comment type="caution">
    <text evidence="2">The sequence shown here is derived from an EMBL/GenBank/DDBJ whole genome shotgun (WGS) entry which is preliminary data.</text>
</comment>
<feature type="region of interest" description="Disordered" evidence="1">
    <location>
        <begin position="1"/>
        <end position="81"/>
    </location>
</feature>
<gene>
    <name evidence="2" type="ORF">E2C01_044311</name>
</gene>
<reference evidence="2 3" key="1">
    <citation type="submission" date="2019-05" db="EMBL/GenBank/DDBJ databases">
        <title>Another draft genome of Portunus trituberculatus and its Hox gene families provides insights of decapod evolution.</title>
        <authorList>
            <person name="Jeong J.-H."/>
            <person name="Song I."/>
            <person name="Kim S."/>
            <person name="Choi T."/>
            <person name="Kim D."/>
            <person name="Ryu S."/>
            <person name="Kim W."/>
        </authorList>
    </citation>
    <scope>NUCLEOTIDE SEQUENCE [LARGE SCALE GENOMIC DNA]</scope>
    <source>
        <tissue evidence="2">Muscle</tissue>
    </source>
</reference>
<organism evidence="2 3">
    <name type="scientific">Portunus trituberculatus</name>
    <name type="common">Swimming crab</name>
    <name type="synonym">Neptunus trituberculatus</name>
    <dbReference type="NCBI Taxonomy" id="210409"/>
    <lineage>
        <taxon>Eukaryota</taxon>
        <taxon>Metazoa</taxon>
        <taxon>Ecdysozoa</taxon>
        <taxon>Arthropoda</taxon>
        <taxon>Crustacea</taxon>
        <taxon>Multicrustacea</taxon>
        <taxon>Malacostraca</taxon>
        <taxon>Eumalacostraca</taxon>
        <taxon>Eucarida</taxon>
        <taxon>Decapoda</taxon>
        <taxon>Pleocyemata</taxon>
        <taxon>Brachyura</taxon>
        <taxon>Eubrachyura</taxon>
        <taxon>Portunoidea</taxon>
        <taxon>Portunidae</taxon>
        <taxon>Portuninae</taxon>
        <taxon>Portunus</taxon>
    </lineage>
</organism>
<accession>A0A5B7FVA5</accession>
<evidence type="ECO:0000313" key="3">
    <source>
        <dbReference type="Proteomes" id="UP000324222"/>
    </source>
</evidence>
<dbReference type="EMBL" id="VSRR010009531">
    <property type="protein sequence ID" value="MPC50482.1"/>
    <property type="molecule type" value="Genomic_DNA"/>
</dbReference>
<dbReference type="AlphaFoldDB" id="A0A5B7FVA5"/>